<reference evidence="9 10" key="1">
    <citation type="submission" date="2017-03" db="EMBL/GenBank/DDBJ databases">
        <authorList>
            <person name="Afonso C.L."/>
            <person name="Miller P.J."/>
            <person name="Scott M.A."/>
            <person name="Spackman E."/>
            <person name="Goraichik I."/>
            <person name="Dimitrov K.M."/>
            <person name="Suarez D.L."/>
            <person name="Swayne D.E."/>
        </authorList>
    </citation>
    <scope>NUCLEOTIDE SEQUENCE [LARGE SCALE GENOMIC DNA]</scope>
    <source>
        <strain evidence="9">PRJEB14757</strain>
    </source>
</reference>
<keyword evidence="5 7" id="KW-0378">Hydrolase</keyword>
<evidence type="ECO:0000256" key="4">
    <source>
        <dbReference type="ARBA" id="ARBA00022759"/>
    </source>
</evidence>
<comment type="subunit">
    <text evidence="7">Consists of a catalytic RNA component (M1 or rnpB) and a protein subunit.</text>
</comment>
<dbReference type="Gene3D" id="3.30.230.10">
    <property type="match status" value="1"/>
</dbReference>
<dbReference type="PANTHER" id="PTHR33992:SF1">
    <property type="entry name" value="RIBONUCLEASE P PROTEIN COMPONENT"/>
    <property type="match status" value="1"/>
</dbReference>
<dbReference type="InterPro" id="IPR000100">
    <property type="entry name" value="RNase_P"/>
</dbReference>
<evidence type="ECO:0000256" key="5">
    <source>
        <dbReference type="ARBA" id="ARBA00022801"/>
    </source>
</evidence>
<keyword evidence="4 7" id="KW-0255">Endonuclease</keyword>
<dbReference type="Proteomes" id="UP000191931">
    <property type="component" value="Unassembled WGS sequence"/>
</dbReference>
<dbReference type="SUPFAM" id="SSF54211">
    <property type="entry name" value="Ribosomal protein S5 domain 2-like"/>
    <property type="match status" value="1"/>
</dbReference>
<dbReference type="STRING" id="1246637.MTBBW1_1310027"/>
<evidence type="ECO:0000256" key="1">
    <source>
        <dbReference type="ARBA" id="ARBA00002663"/>
    </source>
</evidence>
<dbReference type="RefSeq" id="WP_080804665.1">
    <property type="nucleotide sequence ID" value="NZ_LT828548.1"/>
</dbReference>
<dbReference type="EC" id="3.1.26.5" evidence="7 8"/>
<dbReference type="EMBL" id="FWEV01000037">
    <property type="protein sequence ID" value="SLM28329.1"/>
    <property type="molecule type" value="Genomic_DNA"/>
</dbReference>
<dbReference type="NCBIfam" id="TIGR00188">
    <property type="entry name" value="rnpA"/>
    <property type="match status" value="1"/>
</dbReference>
<proteinExistence type="inferred from homology"/>
<evidence type="ECO:0000256" key="3">
    <source>
        <dbReference type="ARBA" id="ARBA00022722"/>
    </source>
</evidence>
<accession>A0A1W1H792</accession>
<dbReference type="GO" id="GO:0001682">
    <property type="term" value="P:tRNA 5'-leader removal"/>
    <property type="evidence" value="ECO:0007669"/>
    <property type="project" value="UniProtKB-UniRule"/>
</dbReference>
<dbReference type="InterPro" id="IPR020568">
    <property type="entry name" value="Ribosomal_Su5_D2-typ_SF"/>
</dbReference>
<dbReference type="AlphaFoldDB" id="A0A1W1H792"/>
<sequence length="115" mass="13376">MGDHSFPKKERILKRGDFLKLSRLGKKIQTRFFIGILLDQGNENNRIGITVSKKVGNAVVRNRIKRIIREYYRTRKSSIPGKRDINIIARKYTSSLSSSQMFGELDKLFRKGVEF</sequence>
<evidence type="ECO:0000256" key="7">
    <source>
        <dbReference type="HAMAP-Rule" id="MF_00227"/>
    </source>
</evidence>
<evidence type="ECO:0000313" key="10">
    <source>
        <dbReference type="Proteomes" id="UP000191931"/>
    </source>
</evidence>
<keyword evidence="2 7" id="KW-0819">tRNA processing</keyword>
<comment type="similarity">
    <text evidence="7">Belongs to the RnpA family.</text>
</comment>
<keyword evidence="3 7" id="KW-0540">Nuclease</keyword>
<dbReference type="GO" id="GO:0004526">
    <property type="term" value="F:ribonuclease P activity"/>
    <property type="evidence" value="ECO:0007669"/>
    <property type="project" value="UniProtKB-UniRule"/>
</dbReference>
<dbReference type="InterPro" id="IPR020539">
    <property type="entry name" value="RNase_P_CS"/>
</dbReference>
<keyword evidence="10" id="KW-1185">Reference proteome</keyword>
<dbReference type="Pfam" id="PF00825">
    <property type="entry name" value="Ribonuclease_P"/>
    <property type="match status" value="1"/>
</dbReference>
<dbReference type="HAMAP" id="MF_00227">
    <property type="entry name" value="RNase_P"/>
    <property type="match status" value="1"/>
</dbReference>
<comment type="function">
    <text evidence="1 7">RNaseP catalyzes the removal of the 5'-leader sequence from pre-tRNA to produce the mature 5'-terminus. It can also cleave other RNA substrates such as 4.5S RNA. The protein component plays an auxiliary but essential role in vivo by binding to the 5'-leader sequence and broadening the substrate specificity of the ribozyme.</text>
</comment>
<protein>
    <recommendedName>
        <fullName evidence="7 8">Ribonuclease P protein component</fullName>
        <shortName evidence="7">RNase P protein</shortName>
        <shortName evidence="7">RNaseP protein</shortName>
        <ecNumber evidence="7 8">3.1.26.5</ecNumber>
    </recommendedName>
    <alternativeName>
        <fullName evidence="7">Protein C5</fullName>
    </alternativeName>
</protein>
<evidence type="ECO:0000256" key="8">
    <source>
        <dbReference type="NCBIfam" id="TIGR00188"/>
    </source>
</evidence>
<dbReference type="GO" id="GO:0000049">
    <property type="term" value="F:tRNA binding"/>
    <property type="evidence" value="ECO:0007669"/>
    <property type="project" value="UniProtKB-UniRule"/>
</dbReference>
<dbReference type="GO" id="GO:0030677">
    <property type="term" value="C:ribonuclease P complex"/>
    <property type="evidence" value="ECO:0007669"/>
    <property type="project" value="TreeGrafter"/>
</dbReference>
<name>A0A1W1H792_9BACT</name>
<dbReference type="GO" id="GO:0042781">
    <property type="term" value="F:3'-tRNA processing endoribonuclease activity"/>
    <property type="evidence" value="ECO:0007669"/>
    <property type="project" value="TreeGrafter"/>
</dbReference>
<evidence type="ECO:0000256" key="2">
    <source>
        <dbReference type="ARBA" id="ARBA00022694"/>
    </source>
</evidence>
<evidence type="ECO:0000256" key="6">
    <source>
        <dbReference type="ARBA" id="ARBA00022884"/>
    </source>
</evidence>
<comment type="catalytic activity">
    <reaction evidence="7">
        <text>Endonucleolytic cleavage of RNA, removing 5'-extranucleotides from tRNA precursor.</text>
        <dbReference type="EC" id="3.1.26.5"/>
    </reaction>
</comment>
<dbReference type="PANTHER" id="PTHR33992">
    <property type="entry name" value="RIBONUCLEASE P PROTEIN COMPONENT"/>
    <property type="match status" value="1"/>
</dbReference>
<evidence type="ECO:0000313" key="9">
    <source>
        <dbReference type="EMBL" id="SLM28329.1"/>
    </source>
</evidence>
<keyword evidence="6 7" id="KW-0694">RNA-binding</keyword>
<dbReference type="PROSITE" id="PS00648">
    <property type="entry name" value="RIBONUCLEASE_P"/>
    <property type="match status" value="1"/>
</dbReference>
<gene>
    <name evidence="7 9" type="primary">rnpA</name>
    <name evidence="9" type="ORF">MTBBW1_1310027</name>
</gene>
<organism evidence="9 10">
    <name type="scientific">Desulfamplus magnetovallimortis</name>
    <dbReference type="NCBI Taxonomy" id="1246637"/>
    <lineage>
        <taxon>Bacteria</taxon>
        <taxon>Pseudomonadati</taxon>
        <taxon>Thermodesulfobacteriota</taxon>
        <taxon>Desulfobacteria</taxon>
        <taxon>Desulfobacterales</taxon>
        <taxon>Desulfobacteraceae</taxon>
        <taxon>Desulfamplus</taxon>
    </lineage>
</organism>
<dbReference type="OrthoDB" id="9810867at2"/>
<dbReference type="InterPro" id="IPR014721">
    <property type="entry name" value="Ribsml_uS5_D2-typ_fold_subgr"/>
</dbReference>